<dbReference type="FunFam" id="3.30.160.60:FF:000450">
    <property type="entry name" value="PR domain zinc finger protein 14"/>
    <property type="match status" value="1"/>
</dbReference>
<dbReference type="GO" id="GO:0005634">
    <property type="term" value="C:nucleus"/>
    <property type="evidence" value="ECO:0007669"/>
    <property type="project" value="UniProtKB-SubCell"/>
</dbReference>
<evidence type="ECO:0000256" key="7">
    <source>
        <dbReference type="ARBA" id="ARBA00023015"/>
    </source>
</evidence>
<keyword evidence="5" id="KW-0863">Zinc-finger</keyword>
<dbReference type="PANTHER" id="PTHR16515">
    <property type="entry name" value="PR DOMAIN ZINC FINGER PROTEIN"/>
    <property type="match status" value="1"/>
</dbReference>
<evidence type="ECO:0000256" key="5">
    <source>
        <dbReference type="ARBA" id="ARBA00022771"/>
    </source>
</evidence>
<evidence type="ECO:0000256" key="2">
    <source>
        <dbReference type="ARBA" id="ARBA00006991"/>
    </source>
</evidence>
<feature type="domain" description="C2H2-type" evidence="11">
    <location>
        <begin position="735"/>
        <end position="756"/>
    </location>
</feature>
<keyword evidence="6" id="KW-0862">Zinc</keyword>
<name>A0AA85BQZ1_9TREM</name>
<protein>
    <recommendedName>
        <fullName evidence="11">C2H2-type domain-containing protein</fullName>
    </recommendedName>
</protein>
<feature type="domain" description="C2H2-type" evidence="11">
    <location>
        <begin position="707"/>
        <end position="727"/>
    </location>
</feature>
<feature type="domain" description="C2H2-type" evidence="11">
    <location>
        <begin position="679"/>
        <end position="699"/>
    </location>
</feature>
<evidence type="ECO:0000256" key="1">
    <source>
        <dbReference type="ARBA" id="ARBA00004123"/>
    </source>
</evidence>
<evidence type="ECO:0000256" key="4">
    <source>
        <dbReference type="ARBA" id="ARBA00022737"/>
    </source>
</evidence>
<dbReference type="GO" id="GO:0000977">
    <property type="term" value="F:RNA polymerase II transcription regulatory region sequence-specific DNA binding"/>
    <property type="evidence" value="ECO:0007669"/>
    <property type="project" value="TreeGrafter"/>
</dbReference>
<dbReference type="Pfam" id="PF00096">
    <property type="entry name" value="zf-C2H2"/>
    <property type="match status" value="1"/>
</dbReference>
<dbReference type="InterPro" id="IPR013087">
    <property type="entry name" value="Znf_C2H2_type"/>
</dbReference>
<dbReference type="FunFam" id="3.30.160.60:FF:000093">
    <property type="entry name" value="zinc finger protein 668 isoform X1"/>
    <property type="match status" value="1"/>
</dbReference>
<dbReference type="Proteomes" id="UP000050791">
    <property type="component" value="Unassembled WGS sequence"/>
</dbReference>
<reference evidence="13" key="1">
    <citation type="submission" date="2023-11" db="UniProtKB">
        <authorList>
            <consortium name="WormBaseParasite"/>
        </authorList>
    </citation>
    <scope>IDENTIFICATION</scope>
</reference>
<evidence type="ECO:0000256" key="8">
    <source>
        <dbReference type="ARBA" id="ARBA00023125"/>
    </source>
</evidence>
<keyword evidence="3" id="KW-0479">Metal-binding</keyword>
<accession>A0AA85BQZ1</accession>
<evidence type="ECO:0000313" key="12">
    <source>
        <dbReference type="Proteomes" id="UP000050791"/>
    </source>
</evidence>
<dbReference type="AlphaFoldDB" id="A0AA85BQZ1"/>
<dbReference type="PROSITE" id="PS00028">
    <property type="entry name" value="ZINC_FINGER_C2H2_1"/>
    <property type="match status" value="4"/>
</dbReference>
<evidence type="ECO:0000313" key="13">
    <source>
        <dbReference type="WBParaSite" id="SMTH1_74020.1"/>
    </source>
</evidence>
<keyword evidence="9" id="KW-0804">Transcription</keyword>
<evidence type="ECO:0000256" key="3">
    <source>
        <dbReference type="ARBA" id="ARBA00022723"/>
    </source>
</evidence>
<evidence type="ECO:0000256" key="6">
    <source>
        <dbReference type="ARBA" id="ARBA00022833"/>
    </source>
</evidence>
<dbReference type="GO" id="GO:0006357">
    <property type="term" value="P:regulation of transcription by RNA polymerase II"/>
    <property type="evidence" value="ECO:0007669"/>
    <property type="project" value="TreeGrafter"/>
</dbReference>
<keyword evidence="7" id="KW-0805">Transcription regulation</keyword>
<dbReference type="InterPro" id="IPR046341">
    <property type="entry name" value="SET_dom_sf"/>
</dbReference>
<organism evidence="12 13">
    <name type="scientific">Schistosoma mattheei</name>
    <dbReference type="NCBI Taxonomy" id="31246"/>
    <lineage>
        <taxon>Eukaryota</taxon>
        <taxon>Metazoa</taxon>
        <taxon>Spiralia</taxon>
        <taxon>Lophotrochozoa</taxon>
        <taxon>Platyhelminthes</taxon>
        <taxon>Trematoda</taxon>
        <taxon>Digenea</taxon>
        <taxon>Strigeidida</taxon>
        <taxon>Schistosomatoidea</taxon>
        <taxon>Schistosomatidae</taxon>
        <taxon>Schistosoma</taxon>
    </lineage>
</organism>
<comment type="similarity">
    <text evidence="2">Belongs to the krueppel C2H2-type zinc-finger protein family.</text>
</comment>
<dbReference type="Gene3D" id="2.170.270.10">
    <property type="entry name" value="SET domain"/>
    <property type="match status" value="1"/>
</dbReference>
<keyword evidence="4" id="KW-0677">Repeat</keyword>
<dbReference type="InterPro" id="IPR050331">
    <property type="entry name" value="Zinc_finger"/>
</dbReference>
<dbReference type="InterPro" id="IPR036236">
    <property type="entry name" value="Znf_C2H2_sf"/>
</dbReference>
<proteinExistence type="inferred from homology"/>
<keyword evidence="8" id="KW-0238">DNA-binding</keyword>
<dbReference type="PANTHER" id="PTHR16515:SF19">
    <property type="entry name" value="PR DOMAIN ZINC FINGER PROTEIN 14"/>
    <property type="match status" value="1"/>
</dbReference>
<dbReference type="SUPFAM" id="SSF57667">
    <property type="entry name" value="beta-beta-alpha zinc fingers"/>
    <property type="match status" value="2"/>
</dbReference>
<dbReference type="Gene3D" id="3.30.160.60">
    <property type="entry name" value="Classic Zinc Finger"/>
    <property type="match status" value="4"/>
</dbReference>
<comment type="subcellular location">
    <subcellularLocation>
        <location evidence="1">Nucleus</location>
    </subcellularLocation>
</comment>
<evidence type="ECO:0000256" key="10">
    <source>
        <dbReference type="ARBA" id="ARBA00023242"/>
    </source>
</evidence>
<evidence type="ECO:0000259" key="11">
    <source>
        <dbReference type="PROSITE" id="PS00028"/>
    </source>
</evidence>
<dbReference type="GO" id="GO:0008270">
    <property type="term" value="F:zinc ion binding"/>
    <property type="evidence" value="ECO:0007669"/>
    <property type="project" value="UniProtKB-KW"/>
</dbReference>
<keyword evidence="10" id="KW-0539">Nucleus</keyword>
<sequence>MSITKSFIQLTEHEQTNEMNPMQFYSYFTSLNQIHNNNLWNNHLQLTKCNPFLIFNPIEQLKNDENFSDNKNNTKTIEETNQLSMRIPYLFPVGWVPPPPHILLAYLQANKLLRQQQGQQQHHNHYEHQSQQRSQCYQGQLQSLPINHYTTNQAMPNNTQESSISNELMKTPFRNSLDYFSTDQILNNDHVQSYESLQNSETLNGRKNNQRLNNEQQIITIQQDVIQLIDNHKSLLTMDDLKTYSNQCEPTILKIIKQTKKEHYQVICSKPILSGTLLGPFSMNECFQMNKTDNQSCAYKSAKLLSISDMQTTIVDNSVLNTLQNTTMLWMTLVRDVSTQLEQNITVNRNSTQSNIVIISVIDNLKTIDNNNNSLSSNDSQFMNTFNKYNGQRLFYFKTQRYIDTGEELLLNEKNPLYDMFLLINANIKLYHSSINSTSRKLCTENDSQPSNLYAQYSNIDQSIIDLNKIDSNHLNINNSSLYVIQKSTLPKKDDLIFQQQQKIKNSSLNRSLINSLNKSWNDQDNLLKLSNKRYHKQMNVSFNDESIKSAFSHVSSPKRSNDYNFISSHLTSVRNNATEYSNNNNNNNNQQTMNSIQGQLESAHMIETSPAREGYTCDRCGKMFAYQYYRDKHLKYTRCMDQGDRKYPCKLCSRSFEKRDRLRIHVLHVHEKHRPHKCHLCGKNFSQSSSLNKHLRVHSGERPYKCCYCNKAFTASSILRTHIRQHSGEKPFKCKFCWKPFASHAAHDSHVRRTHSLESKLMHVNQTPQVNNISTLSTGDSNLHWNEILNL</sequence>
<dbReference type="SMART" id="SM00355">
    <property type="entry name" value="ZnF_C2H2"/>
    <property type="match status" value="5"/>
</dbReference>
<dbReference type="WBParaSite" id="SMTH1_74020.1">
    <property type="protein sequence ID" value="SMTH1_74020.1"/>
    <property type="gene ID" value="SMTH1_74020"/>
</dbReference>
<evidence type="ECO:0000256" key="9">
    <source>
        <dbReference type="ARBA" id="ARBA00023163"/>
    </source>
</evidence>
<feature type="domain" description="C2H2-type" evidence="11">
    <location>
        <begin position="650"/>
        <end position="671"/>
    </location>
</feature>